<name>A0A6B9ZBA7_9BACT</name>
<dbReference type="PROSITE" id="PS51257">
    <property type="entry name" value="PROKAR_LIPOPROTEIN"/>
    <property type="match status" value="1"/>
</dbReference>
<organism evidence="1 2">
    <name type="scientific">Chitinophaga agri</name>
    <dbReference type="NCBI Taxonomy" id="2703787"/>
    <lineage>
        <taxon>Bacteria</taxon>
        <taxon>Pseudomonadati</taxon>
        <taxon>Bacteroidota</taxon>
        <taxon>Chitinophagia</taxon>
        <taxon>Chitinophagales</taxon>
        <taxon>Chitinophagaceae</taxon>
        <taxon>Chitinophaga</taxon>
    </lineage>
</organism>
<gene>
    <name evidence="1" type="ORF">GWR21_02975</name>
</gene>
<dbReference type="Proteomes" id="UP000476411">
    <property type="component" value="Chromosome"/>
</dbReference>
<dbReference type="KEGG" id="chih:GWR21_02975"/>
<protein>
    <submittedName>
        <fullName evidence="1">Uncharacterized protein</fullName>
    </submittedName>
</protein>
<sequence length="168" mass="19360">MKKIIVPIVLVFLSLACSDTKEIKATTSDTPIDTTLYISMGDPDTALVMSMFTECTHYNYWTQREQYMRWDTERATIHPLFKAMFGSHDAYQERLKLIESNQMRFIDDVHNEMTTSARQYGGVSGTPEFTYLVSKKDTAFKALIEEMLEDENVSEEEKEILKDVLGSM</sequence>
<accession>A0A6B9ZBA7</accession>
<dbReference type="AlphaFoldDB" id="A0A6B9ZBA7"/>
<proteinExistence type="predicted"/>
<reference evidence="1 2" key="1">
    <citation type="submission" date="2020-01" db="EMBL/GenBank/DDBJ databases">
        <title>Complete genome sequence of Chitinophaga sp. H33E-04 isolated from quinoa roots.</title>
        <authorList>
            <person name="Weon H.-Y."/>
            <person name="Lee S.A."/>
        </authorList>
    </citation>
    <scope>NUCLEOTIDE SEQUENCE [LARGE SCALE GENOMIC DNA]</scope>
    <source>
        <strain evidence="1 2">H33E-04</strain>
    </source>
</reference>
<evidence type="ECO:0000313" key="2">
    <source>
        <dbReference type="Proteomes" id="UP000476411"/>
    </source>
</evidence>
<evidence type="ECO:0000313" key="1">
    <source>
        <dbReference type="EMBL" id="QHS58594.1"/>
    </source>
</evidence>
<dbReference type="RefSeq" id="WP_162330297.1">
    <property type="nucleotide sequence ID" value="NZ_CP048113.1"/>
</dbReference>
<keyword evidence="2" id="KW-1185">Reference proteome</keyword>
<dbReference type="EMBL" id="CP048113">
    <property type="protein sequence ID" value="QHS58594.1"/>
    <property type="molecule type" value="Genomic_DNA"/>
</dbReference>